<feature type="domain" description="HTH cro/C1-type" evidence="2">
    <location>
        <begin position="14"/>
        <end position="68"/>
    </location>
</feature>
<dbReference type="SMART" id="SM00530">
    <property type="entry name" value="HTH_XRE"/>
    <property type="match status" value="1"/>
</dbReference>
<dbReference type="CDD" id="cd00093">
    <property type="entry name" value="HTH_XRE"/>
    <property type="match status" value="1"/>
</dbReference>
<protein>
    <submittedName>
        <fullName evidence="3">Transcriptional regulator, contains XRE-family HTH domain</fullName>
    </submittedName>
</protein>
<dbReference type="AlphaFoldDB" id="A0A1G8ALS2"/>
<dbReference type="EMBL" id="FNCP01000011">
    <property type="protein sequence ID" value="SDH21911.1"/>
    <property type="molecule type" value="Genomic_DNA"/>
</dbReference>
<keyword evidence="1" id="KW-0238">DNA-binding</keyword>
<dbReference type="InterPro" id="IPR001387">
    <property type="entry name" value="Cro/C1-type_HTH"/>
</dbReference>
<evidence type="ECO:0000259" key="2">
    <source>
        <dbReference type="PROSITE" id="PS50943"/>
    </source>
</evidence>
<dbReference type="STRING" id="1121419.SAMN05443529_11149"/>
<dbReference type="SUPFAM" id="SSF47413">
    <property type="entry name" value="lambda repressor-like DNA-binding domains"/>
    <property type="match status" value="1"/>
</dbReference>
<organism evidence="3 4">
    <name type="scientific">Desulfosporosinus hippei DSM 8344</name>
    <dbReference type="NCBI Taxonomy" id="1121419"/>
    <lineage>
        <taxon>Bacteria</taxon>
        <taxon>Bacillati</taxon>
        <taxon>Bacillota</taxon>
        <taxon>Clostridia</taxon>
        <taxon>Eubacteriales</taxon>
        <taxon>Desulfitobacteriaceae</taxon>
        <taxon>Desulfosporosinus</taxon>
    </lineage>
</organism>
<evidence type="ECO:0000313" key="3">
    <source>
        <dbReference type="EMBL" id="SDH21911.1"/>
    </source>
</evidence>
<dbReference type="Pfam" id="PF01381">
    <property type="entry name" value="HTH_3"/>
    <property type="match status" value="1"/>
</dbReference>
<dbReference type="GO" id="GO:0003700">
    <property type="term" value="F:DNA-binding transcription factor activity"/>
    <property type="evidence" value="ECO:0007669"/>
    <property type="project" value="TreeGrafter"/>
</dbReference>
<evidence type="ECO:0000313" key="4">
    <source>
        <dbReference type="Proteomes" id="UP000198656"/>
    </source>
</evidence>
<proteinExistence type="predicted"/>
<dbReference type="InterPro" id="IPR050807">
    <property type="entry name" value="TransReg_Diox_bact_type"/>
</dbReference>
<dbReference type="PANTHER" id="PTHR46797">
    <property type="entry name" value="HTH-TYPE TRANSCRIPTIONAL REGULATOR"/>
    <property type="match status" value="1"/>
</dbReference>
<dbReference type="Proteomes" id="UP000198656">
    <property type="component" value="Unassembled WGS sequence"/>
</dbReference>
<dbReference type="PANTHER" id="PTHR46797:SF24">
    <property type="entry name" value="DNA-BINDING PHAGE PROTEIN"/>
    <property type="match status" value="1"/>
</dbReference>
<dbReference type="GO" id="GO:0005829">
    <property type="term" value="C:cytosol"/>
    <property type="evidence" value="ECO:0007669"/>
    <property type="project" value="TreeGrafter"/>
</dbReference>
<accession>A0A1G8ALS2</accession>
<dbReference type="PROSITE" id="PS50943">
    <property type="entry name" value="HTH_CROC1"/>
    <property type="match status" value="1"/>
</dbReference>
<evidence type="ECO:0000256" key="1">
    <source>
        <dbReference type="ARBA" id="ARBA00023125"/>
    </source>
</evidence>
<dbReference type="InterPro" id="IPR010982">
    <property type="entry name" value="Lambda_DNA-bd_dom_sf"/>
</dbReference>
<reference evidence="4" key="1">
    <citation type="submission" date="2016-10" db="EMBL/GenBank/DDBJ databases">
        <authorList>
            <person name="Varghese N."/>
            <person name="Submissions S."/>
        </authorList>
    </citation>
    <scope>NUCLEOTIDE SEQUENCE [LARGE SCALE GENOMIC DNA]</scope>
    <source>
        <strain evidence="4">DSM 8344</strain>
    </source>
</reference>
<dbReference type="Gene3D" id="1.10.260.40">
    <property type="entry name" value="lambda repressor-like DNA-binding domains"/>
    <property type="match status" value="1"/>
</dbReference>
<dbReference type="GO" id="GO:0003677">
    <property type="term" value="F:DNA binding"/>
    <property type="evidence" value="ECO:0007669"/>
    <property type="project" value="UniProtKB-KW"/>
</dbReference>
<name>A0A1G8ALS2_9FIRM</name>
<keyword evidence="4" id="KW-1185">Reference proteome</keyword>
<gene>
    <name evidence="3" type="ORF">SAMN05443529_11149</name>
</gene>
<dbReference type="RefSeq" id="WP_242876262.1">
    <property type="nucleotide sequence ID" value="NZ_FNCP01000011.1"/>
</dbReference>
<sequence length="113" mass="12452">MLSNNIQEVAGKNIRLFRQTKGLTQEKLAELVSVSSSYIGYLERGLRAPSLDLLARIGTALEVEPTDLLYTTENASDPTLKKLNALLVGKNPKSINFLYEVAMAYFVSTNDSV</sequence>